<dbReference type="EMBL" id="AP018827">
    <property type="protein sequence ID" value="BBF79683.1"/>
    <property type="molecule type" value="Genomic_DNA"/>
</dbReference>
<proteinExistence type="predicted"/>
<name>A0A3G9G3P6_9CAUL</name>
<evidence type="ECO:0000313" key="1">
    <source>
        <dbReference type="EMBL" id="BBF79683.1"/>
    </source>
</evidence>
<dbReference type="Proteomes" id="UP000278756">
    <property type="component" value="Chromosome 1"/>
</dbReference>
<reference evidence="2" key="1">
    <citation type="journal article" date="2017" name="Biotechnol. Biofuels">
        <title>Evaluation of environmental bacterial communities as a factor affecting the growth of duckweed Lemna minor.</title>
        <authorList>
            <person name="Ishizawa H."/>
            <person name="Kuroda M."/>
            <person name="Morikawa M."/>
            <person name="Ike M."/>
        </authorList>
    </citation>
    <scope>NUCLEOTIDE SEQUENCE [LARGE SCALE GENOMIC DNA]</scope>
    <source>
        <strain evidence="2">M6</strain>
    </source>
</reference>
<sequence>MNENTDDSRWNELVPEAFAEASDPMVRVLLGKMLVVRLNQIGTHDELLSFELIGGRVIRANRKEGLVLSLVGTRQGEDFFLPLVPEAYLMLDPGDYALTCGTVIRNPDFSAAFDIYAQIN</sequence>
<dbReference type="OrthoDB" id="7172983at2"/>
<evidence type="ECO:0000313" key="2">
    <source>
        <dbReference type="Proteomes" id="UP000278756"/>
    </source>
</evidence>
<organism evidence="1 2">
    <name type="scientific">Asticcacaulis excentricus</name>
    <dbReference type="NCBI Taxonomy" id="78587"/>
    <lineage>
        <taxon>Bacteria</taxon>
        <taxon>Pseudomonadati</taxon>
        <taxon>Pseudomonadota</taxon>
        <taxon>Alphaproteobacteria</taxon>
        <taxon>Caulobacterales</taxon>
        <taxon>Caulobacteraceae</taxon>
        <taxon>Asticcacaulis</taxon>
    </lineage>
</organism>
<reference evidence="2" key="2">
    <citation type="journal article" date="2017" name="Plant Physiol. Biochem.">
        <title>Differential oxidative and antioxidative response of duckweed Lemna minor toward plant growth promoting/inhibiting bacteria.</title>
        <authorList>
            <person name="Ishizawa H."/>
            <person name="Kuroda M."/>
            <person name="Morikawa M."/>
            <person name="Ike M."/>
        </authorList>
    </citation>
    <scope>NUCLEOTIDE SEQUENCE [LARGE SCALE GENOMIC DNA]</scope>
    <source>
        <strain evidence="2">M6</strain>
    </source>
</reference>
<dbReference type="RefSeq" id="WP_126419672.1">
    <property type="nucleotide sequence ID" value="NZ_AP018827.1"/>
</dbReference>
<accession>A0A3G9G3P6</accession>
<dbReference type="AlphaFoldDB" id="A0A3G9G3P6"/>
<protein>
    <submittedName>
        <fullName evidence="1">Uncharacterized protein</fullName>
    </submittedName>
</protein>
<gene>
    <name evidence="1" type="ORF">EM6_0252</name>
</gene>